<dbReference type="GO" id="GO:0051539">
    <property type="term" value="F:4 iron, 4 sulfur cluster binding"/>
    <property type="evidence" value="ECO:0007669"/>
    <property type="project" value="UniProtKB-KW"/>
</dbReference>
<accession>A0A1I1IFA5</accession>
<dbReference type="GO" id="GO:0046872">
    <property type="term" value="F:metal ion binding"/>
    <property type="evidence" value="ECO:0007669"/>
    <property type="project" value="UniProtKB-KW"/>
</dbReference>
<evidence type="ECO:0000256" key="3">
    <source>
        <dbReference type="ARBA" id="ARBA00023002"/>
    </source>
</evidence>
<keyword evidence="2" id="KW-0479">Metal-binding</keyword>
<dbReference type="SUPFAM" id="SSF51905">
    <property type="entry name" value="FAD/NAD(P)-binding domain"/>
    <property type="match status" value="1"/>
</dbReference>
<dbReference type="OrthoDB" id="668499at2"/>
<dbReference type="STRING" id="623281.SAMN05421747_108132"/>
<dbReference type="Proteomes" id="UP000199577">
    <property type="component" value="Unassembled WGS sequence"/>
</dbReference>
<evidence type="ECO:0000256" key="4">
    <source>
        <dbReference type="ARBA" id="ARBA00023004"/>
    </source>
</evidence>
<name>A0A1I1IFA5_9SPHI</name>
<reference evidence="6 7" key="1">
    <citation type="submission" date="2016-10" db="EMBL/GenBank/DDBJ databases">
        <authorList>
            <person name="de Groot N.N."/>
        </authorList>
    </citation>
    <scope>NUCLEOTIDE SEQUENCE [LARGE SCALE GENOMIC DNA]</scope>
    <source>
        <strain evidence="6 7">DSM 22900</strain>
    </source>
</reference>
<proteinExistence type="predicted"/>
<evidence type="ECO:0000256" key="5">
    <source>
        <dbReference type="ARBA" id="ARBA00023014"/>
    </source>
</evidence>
<evidence type="ECO:0000313" key="6">
    <source>
        <dbReference type="EMBL" id="SFC32413.1"/>
    </source>
</evidence>
<evidence type="ECO:0000313" key="7">
    <source>
        <dbReference type="Proteomes" id="UP000199577"/>
    </source>
</evidence>
<dbReference type="InterPro" id="IPR036188">
    <property type="entry name" value="FAD/NAD-bd_sf"/>
</dbReference>
<keyword evidence="5" id="KW-0411">Iron-sulfur</keyword>
<keyword evidence="1" id="KW-0004">4Fe-4S</keyword>
<keyword evidence="3" id="KW-0560">Oxidoreductase</keyword>
<protein>
    <submittedName>
        <fullName evidence="6">FAD dependent oxidoreductase</fullName>
    </submittedName>
</protein>
<dbReference type="InterPro" id="IPR039650">
    <property type="entry name" value="HdrA-like"/>
</dbReference>
<dbReference type="Pfam" id="PF12831">
    <property type="entry name" value="FAD_oxidored"/>
    <property type="match status" value="1"/>
</dbReference>
<dbReference type="AlphaFoldDB" id="A0A1I1IFA5"/>
<dbReference type="EMBL" id="FOLL01000008">
    <property type="protein sequence ID" value="SFC32413.1"/>
    <property type="molecule type" value="Genomic_DNA"/>
</dbReference>
<dbReference type="PANTHER" id="PTHR43498">
    <property type="entry name" value="FERREDOXIN:COB-COM HETERODISULFIDE REDUCTASE SUBUNIT A"/>
    <property type="match status" value="1"/>
</dbReference>
<organism evidence="6 7">
    <name type="scientific">Parapedobacter composti</name>
    <dbReference type="NCBI Taxonomy" id="623281"/>
    <lineage>
        <taxon>Bacteria</taxon>
        <taxon>Pseudomonadati</taxon>
        <taxon>Bacteroidota</taxon>
        <taxon>Sphingobacteriia</taxon>
        <taxon>Sphingobacteriales</taxon>
        <taxon>Sphingobacteriaceae</taxon>
        <taxon>Parapedobacter</taxon>
    </lineage>
</organism>
<sequence>MKIKLTLIFLAITPWLVVAEELNYDVCIYGGTSAGVIAAYQVAKMNKSVVIIAPDDHIGGLSSGGLGQTDIGNKHAIGGLSREFYRQLGTYYGTPEAWKFEPSAAAQLFDRYIKEMGIPVIKGQRISKVMKKNARITDVILVPTYGKRPTQRLSASVFIDCTYEGDLMAMAGVSYTVGREDNSQYNETLNGYQLPEYLKQSGRHQFPDGVSPYKIPGDPKSGLLWGIGNGKPAAVGTGDNRVQAYNFRICLTDSAANRIPITRPEGYDSTKYELLARLIEAQPTLRKVNDYFIWSRMPNRKTDINNRGGFSTDMIGENYNWPEADFHQRRKIFNEHLAYTKGLLYFMASDPRVPESIRQFVQQWGYPKDEYPDNGNFTPQLYIREGRRMVGEYVMTEHNCRGKAVVADPIGMAAYTMDSHNTQRLVVNGMVKNEGNVEVKGFRPYPIAYRSITPKQRECTNLLVPVSLSASHIAFGSIRMEPVFMILGQSAAIAAVQAIDQKTSVQQIDYQRLREQLLQHGQILSL</sequence>
<dbReference type="Gene3D" id="3.50.50.60">
    <property type="entry name" value="FAD/NAD(P)-binding domain"/>
    <property type="match status" value="1"/>
</dbReference>
<gene>
    <name evidence="6" type="ORF">SAMN05421747_108132</name>
</gene>
<keyword evidence="4" id="KW-0408">Iron</keyword>
<dbReference type="GO" id="GO:0016491">
    <property type="term" value="F:oxidoreductase activity"/>
    <property type="evidence" value="ECO:0007669"/>
    <property type="project" value="UniProtKB-KW"/>
</dbReference>
<dbReference type="PANTHER" id="PTHR43498:SF1">
    <property type="entry name" value="COB--COM HETERODISULFIDE REDUCTASE IRON-SULFUR SUBUNIT A"/>
    <property type="match status" value="1"/>
</dbReference>
<keyword evidence="7" id="KW-1185">Reference proteome</keyword>
<evidence type="ECO:0000256" key="1">
    <source>
        <dbReference type="ARBA" id="ARBA00022485"/>
    </source>
</evidence>
<dbReference type="RefSeq" id="WP_090973536.1">
    <property type="nucleotide sequence ID" value="NZ_FOLL01000008.1"/>
</dbReference>
<evidence type="ECO:0000256" key="2">
    <source>
        <dbReference type="ARBA" id="ARBA00022723"/>
    </source>
</evidence>